<accession>A0A8J5CS72</accession>
<keyword evidence="3" id="KW-1185">Reference proteome</keyword>
<sequence>MGSGTYLLHLKRPQHPRSSEAGTGPRSVTATWRVGRRASVSGVVVTSYPIDDGGMIQHWVQGKGGGVSQQHAFPGDLLRHQDNSSRLSCCNLLQGGGGGPGGSTEKLVSLAGYINP</sequence>
<evidence type="ECO:0000313" key="3">
    <source>
        <dbReference type="Proteomes" id="UP000770661"/>
    </source>
</evidence>
<protein>
    <submittedName>
        <fullName evidence="2">Uncharacterized protein</fullName>
    </submittedName>
</protein>
<gene>
    <name evidence="2" type="ORF">GWK47_051733</name>
</gene>
<name>A0A8J5CS72_CHIOP</name>
<dbReference type="AlphaFoldDB" id="A0A8J5CS72"/>
<evidence type="ECO:0000313" key="2">
    <source>
        <dbReference type="EMBL" id="KAG0718816.1"/>
    </source>
</evidence>
<feature type="region of interest" description="Disordered" evidence="1">
    <location>
        <begin position="1"/>
        <end position="28"/>
    </location>
</feature>
<dbReference type="Proteomes" id="UP000770661">
    <property type="component" value="Unassembled WGS sequence"/>
</dbReference>
<organism evidence="2 3">
    <name type="scientific">Chionoecetes opilio</name>
    <name type="common">Atlantic snow crab</name>
    <name type="synonym">Cancer opilio</name>
    <dbReference type="NCBI Taxonomy" id="41210"/>
    <lineage>
        <taxon>Eukaryota</taxon>
        <taxon>Metazoa</taxon>
        <taxon>Ecdysozoa</taxon>
        <taxon>Arthropoda</taxon>
        <taxon>Crustacea</taxon>
        <taxon>Multicrustacea</taxon>
        <taxon>Malacostraca</taxon>
        <taxon>Eumalacostraca</taxon>
        <taxon>Eucarida</taxon>
        <taxon>Decapoda</taxon>
        <taxon>Pleocyemata</taxon>
        <taxon>Brachyura</taxon>
        <taxon>Eubrachyura</taxon>
        <taxon>Majoidea</taxon>
        <taxon>Majidae</taxon>
        <taxon>Chionoecetes</taxon>
    </lineage>
</organism>
<comment type="caution">
    <text evidence="2">The sequence shown here is derived from an EMBL/GenBank/DDBJ whole genome shotgun (WGS) entry which is preliminary data.</text>
</comment>
<reference evidence="2" key="1">
    <citation type="submission" date="2020-07" db="EMBL/GenBank/DDBJ databases">
        <title>The High-quality genome of the commercially important snow crab, Chionoecetes opilio.</title>
        <authorList>
            <person name="Jeong J.-H."/>
            <person name="Ryu S."/>
        </authorList>
    </citation>
    <scope>NUCLEOTIDE SEQUENCE</scope>
    <source>
        <strain evidence="2">MADBK_172401_WGS</strain>
        <tissue evidence="2">Digestive gland</tissue>
    </source>
</reference>
<proteinExistence type="predicted"/>
<evidence type="ECO:0000256" key="1">
    <source>
        <dbReference type="SAM" id="MobiDB-lite"/>
    </source>
</evidence>
<dbReference type="EMBL" id="JACEEZ010015457">
    <property type="protein sequence ID" value="KAG0718816.1"/>
    <property type="molecule type" value="Genomic_DNA"/>
</dbReference>